<keyword evidence="3" id="KW-1185">Reference proteome</keyword>
<name>A0ABQ2B709_9MICO</name>
<organism evidence="2 3">
    <name type="scientific">Isoptericola cucumis</name>
    <dbReference type="NCBI Taxonomy" id="1776856"/>
    <lineage>
        <taxon>Bacteria</taxon>
        <taxon>Bacillati</taxon>
        <taxon>Actinomycetota</taxon>
        <taxon>Actinomycetes</taxon>
        <taxon>Micrococcales</taxon>
        <taxon>Promicromonosporaceae</taxon>
        <taxon>Isoptericola</taxon>
    </lineage>
</organism>
<gene>
    <name evidence="2" type="ORF">GCM10007368_25120</name>
</gene>
<dbReference type="Pfam" id="PF10593">
    <property type="entry name" value="Z1"/>
    <property type="match status" value="1"/>
</dbReference>
<dbReference type="InterPro" id="IPR027417">
    <property type="entry name" value="P-loop_NTPase"/>
</dbReference>
<evidence type="ECO:0000313" key="3">
    <source>
        <dbReference type="Proteomes" id="UP000632535"/>
    </source>
</evidence>
<dbReference type="EMBL" id="BMDG01000008">
    <property type="protein sequence ID" value="GGI09228.1"/>
    <property type="molecule type" value="Genomic_DNA"/>
</dbReference>
<feature type="domain" description="Putative endonuclease Z1" evidence="1">
    <location>
        <begin position="288"/>
        <end position="505"/>
    </location>
</feature>
<evidence type="ECO:0000313" key="2">
    <source>
        <dbReference type="EMBL" id="GGI09228.1"/>
    </source>
</evidence>
<dbReference type="Proteomes" id="UP000632535">
    <property type="component" value="Unassembled WGS sequence"/>
</dbReference>
<accession>A0ABQ2B709</accession>
<sequence length="733" mass="80573">MTTQADLWTPSPGGKLRALLVRSGLAADEQSRLERETLRILGRCRAPRWDDDGASAELVVGAVQSGKTLSFTGLIAAAHDNGYPLVVVLAGTKTNLRDQTYERLVRDLAMNGNGRLPSWHPVNDLQPSDAHNVQARIQQWRSAKSPATRVTTVAVVLKNHAALRRARNVLTTVLAQNPGAPVLFIDDEADQAGLNVARKQEDESSTYRSIRLLRETASNHSYVLYTATPQAPLLIALEDTLSPRTVSVLQAGAGYVGGSTLFEERLEEFVREIDDDALDDQSISPPESLKLAVATFLLAMVVAQLRNNPLPLTMLIHPSSGTDLHRAYEVWTHGIVDRFNTSLTDGDPVLRQQLVDEIFGNAYEDLAKTGGNVVHEEIVTLDSLLDLLGDGGYLQAVMVRTVNSRQGNEITSSEWTQAPGWVVIGGNKLDRGFTVENLAVTYMPRGPGVRNADTVQQRGRFFGYKRSYLDLLRAWMNPDTADVFKMYVKHEDAMRCALADLDVNGEELSSWRRSILLDSTLNPTRREVVRLDVDSIDLSGWALTQTHVYGDPTGPKSTGRSHLDGLRAAAVPDKRDQRAASRNLTVRTTWANLVEFIVDWRITADEKDRLYAIVLALGTIDDEIPVDLVFMDGGATRDRGPSALSREVLEDVAWDLDAIDDVESLVVGNLMQGANPADGSVYPGDRAFWADDAVTVEIHELAIEAGHRARSRATALAIHVPKRLGERVILQAD</sequence>
<dbReference type="RefSeq" id="WP_188524056.1">
    <property type="nucleotide sequence ID" value="NZ_BMDG01000008.1"/>
</dbReference>
<comment type="caution">
    <text evidence="2">The sequence shown here is derived from an EMBL/GenBank/DDBJ whole genome shotgun (WGS) entry which is preliminary data.</text>
</comment>
<evidence type="ECO:0000259" key="1">
    <source>
        <dbReference type="Pfam" id="PF10593"/>
    </source>
</evidence>
<protein>
    <recommendedName>
        <fullName evidence="1">Putative endonuclease Z1 domain-containing protein</fullName>
    </recommendedName>
</protein>
<proteinExistence type="predicted"/>
<reference evidence="3" key="1">
    <citation type="journal article" date="2019" name="Int. J. Syst. Evol. Microbiol.">
        <title>The Global Catalogue of Microorganisms (GCM) 10K type strain sequencing project: providing services to taxonomists for standard genome sequencing and annotation.</title>
        <authorList>
            <consortium name="The Broad Institute Genomics Platform"/>
            <consortium name="The Broad Institute Genome Sequencing Center for Infectious Disease"/>
            <person name="Wu L."/>
            <person name="Ma J."/>
        </authorList>
    </citation>
    <scope>NUCLEOTIDE SEQUENCE [LARGE SCALE GENOMIC DNA]</scope>
    <source>
        <strain evidence="3">CCM 8653</strain>
    </source>
</reference>
<dbReference type="SUPFAM" id="SSF52540">
    <property type="entry name" value="P-loop containing nucleoside triphosphate hydrolases"/>
    <property type="match status" value="1"/>
</dbReference>
<dbReference type="InterPro" id="IPR018310">
    <property type="entry name" value="Put_endonuclease_Z1-dom"/>
</dbReference>